<reference evidence="10" key="1">
    <citation type="submission" date="2014-05" db="EMBL/GenBank/DDBJ databases">
        <title>Whole genome sequencing of Lactobacillus casei NRIC0644.</title>
        <authorList>
            <person name="Atarashi H."/>
            <person name="Yoshida Y."/>
            <person name="Fujimura S."/>
            <person name="Tanaka N."/>
            <person name="Shiwa Y."/>
            <person name="Yoshikawa H."/>
            <person name="Okada S."/>
            <person name="Nakagawa J."/>
        </authorList>
    </citation>
    <scope>NUCLEOTIDE SEQUENCE [LARGE SCALE GENOMIC DNA]</scope>
    <source>
        <strain evidence="10">NRIC0644</strain>
    </source>
</reference>
<dbReference type="GO" id="GO:0005886">
    <property type="term" value="C:plasma membrane"/>
    <property type="evidence" value="ECO:0007669"/>
    <property type="project" value="UniProtKB-SubCell"/>
</dbReference>
<keyword evidence="6 8" id="KW-1133">Transmembrane helix</keyword>
<dbReference type="NCBIfam" id="TIGR03426">
    <property type="entry name" value="shape_MreD"/>
    <property type="match status" value="1"/>
</dbReference>
<feature type="transmembrane region" description="Helical" evidence="8">
    <location>
        <begin position="140"/>
        <end position="163"/>
    </location>
</feature>
<evidence type="ECO:0000256" key="7">
    <source>
        <dbReference type="ARBA" id="ARBA00023136"/>
    </source>
</evidence>
<feature type="transmembrane region" description="Helical" evidence="8">
    <location>
        <begin position="64"/>
        <end position="97"/>
    </location>
</feature>
<feature type="transmembrane region" description="Helical" evidence="8">
    <location>
        <begin position="39"/>
        <end position="58"/>
    </location>
</feature>
<evidence type="ECO:0000256" key="3">
    <source>
        <dbReference type="ARBA" id="ARBA00022475"/>
    </source>
</evidence>
<dbReference type="Pfam" id="PF04093">
    <property type="entry name" value="MreD"/>
    <property type="match status" value="1"/>
</dbReference>
<feature type="transmembrane region" description="Helical" evidence="8">
    <location>
        <begin position="12"/>
        <end position="32"/>
    </location>
</feature>
<evidence type="ECO:0000256" key="5">
    <source>
        <dbReference type="ARBA" id="ARBA00022960"/>
    </source>
</evidence>
<evidence type="ECO:0000256" key="6">
    <source>
        <dbReference type="ARBA" id="ARBA00022989"/>
    </source>
</evidence>
<evidence type="ECO:0000313" key="10">
    <source>
        <dbReference type="Proteomes" id="UP000032552"/>
    </source>
</evidence>
<evidence type="ECO:0000256" key="4">
    <source>
        <dbReference type="ARBA" id="ARBA00022692"/>
    </source>
</evidence>
<dbReference type="RefSeq" id="WP_003574845.1">
    <property type="nucleotide sequence ID" value="NZ_BAYM01000088.1"/>
</dbReference>
<keyword evidence="7 8" id="KW-0472">Membrane</keyword>
<keyword evidence="3" id="KW-1003">Cell membrane</keyword>
<dbReference type="AlphaFoldDB" id="A0A0C9PXB4"/>
<dbReference type="EMBL" id="BAYM01000088">
    <property type="protein sequence ID" value="GAN36749.1"/>
    <property type="molecule type" value="Genomic_DNA"/>
</dbReference>
<feature type="transmembrane region" description="Helical" evidence="8">
    <location>
        <begin position="109"/>
        <end position="128"/>
    </location>
</feature>
<name>A0A0C9PXB4_LACPA</name>
<evidence type="ECO:0000256" key="1">
    <source>
        <dbReference type="ARBA" id="ARBA00004651"/>
    </source>
</evidence>
<comment type="similarity">
    <text evidence="2">Belongs to the MreD family.</text>
</comment>
<comment type="caution">
    <text evidence="9">The sequence shown here is derived from an EMBL/GenBank/DDBJ whole genome shotgun (WGS) entry which is preliminary data.</text>
</comment>
<protein>
    <submittedName>
        <fullName evidence="9">Cell shape determining protein</fullName>
    </submittedName>
</protein>
<gene>
    <name evidence="9" type="ORF">LC0644_1338</name>
</gene>
<dbReference type="GO" id="GO:0008360">
    <property type="term" value="P:regulation of cell shape"/>
    <property type="evidence" value="ECO:0007669"/>
    <property type="project" value="UniProtKB-KW"/>
</dbReference>
<comment type="subcellular location">
    <subcellularLocation>
        <location evidence="1">Cell membrane</location>
        <topology evidence="1">Multi-pass membrane protein</topology>
    </subcellularLocation>
</comment>
<sequence>MLNEKHFTGHWWVVLLLLLLMLIDGSLASVLAQWIMRPNFMGTPQLTLLGLIMITLFVPEEKYITWIAAIIGLLFDTFYTGILGVNALLFPLVIYTIRQIRPYIPRTPVFVGMVYIIGLLLYGIANYIMNRFIGFGTGNVVMLIANHLGPGLTVNLALFVIVYGPLHRLLDNLAEE</sequence>
<evidence type="ECO:0000256" key="8">
    <source>
        <dbReference type="SAM" id="Phobius"/>
    </source>
</evidence>
<accession>A0A0C9PXB4</accession>
<evidence type="ECO:0000313" key="9">
    <source>
        <dbReference type="EMBL" id="GAN36749.1"/>
    </source>
</evidence>
<keyword evidence="5" id="KW-0133">Cell shape</keyword>
<evidence type="ECO:0000256" key="2">
    <source>
        <dbReference type="ARBA" id="ARBA00007776"/>
    </source>
</evidence>
<dbReference type="Proteomes" id="UP000032552">
    <property type="component" value="Unassembled WGS sequence"/>
</dbReference>
<keyword evidence="4 8" id="KW-0812">Transmembrane</keyword>
<proteinExistence type="inferred from homology"/>
<dbReference type="InterPro" id="IPR007227">
    <property type="entry name" value="Cell_shape_determining_MreD"/>
</dbReference>
<organism evidence="9 10">
    <name type="scientific">Lacticaseibacillus paracasei NRIC 0644</name>
    <dbReference type="NCBI Taxonomy" id="1435038"/>
    <lineage>
        <taxon>Bacteria</taxon>
        <taxon>Bacillati</taxon>
        <taxon>Bacillota</taxon>
        <taxon>Bacilli</taxon>
        <taxon>Lactobacillales</taxon>
        <taxon>Lactobacillaceae</taxon>
        <taxon>Lacticaseibacillus</taxon>
    </lineage>
</organism>